<comment type="caution">
    <text evidence="2">The sequence shown here is derived from an EMBL/GenBank/DDBJ whole genome shotgun (WGS) entry which is preliminary data.</text>
</comment>
<gene>
    <name evidence="2" type="ORF">Cgig2_023256</name>
</gene>
<protein>
    <submittedName>
        <fullName evidence="2">Uncharacterized protein</fullName>
    </submittedName>
</protein>
<keyword evidence="3" id="KW-1185">Reference proteome</keyword>
<sequence length="348" mass="39655">MATCGRSHMSRPQNQRAVRREVREGRMERGSEENEQISHKREENVNLDLPQLKQEIQDKLTKGLVKCMICYNARHNPALDLYLTLHSYGEPGGKPLEKEASGTGISRKDFFPSCLWLAMSPSKLERKRIVADAFDISLPSLDALHYDENPTVSDMLAEFTTIASALNDNSCKKVIVEKSNWVEDSWGDEELSVVPSDVRLLSFKGHRGLITTIVAKKTTCPGKGIKKWGFKHEPLARVGALLLRTTKNSQTTGKKLMTKQNSEQHHTQNSNTYKDRTQNNPYFLFLVPSPSNLAIHHFHDLNPIQNSILLQSSTQRRWTDTNLNRSRMVHAHNEINIVGRCKRMECKR</sequence>
<feature type="compositionally biased region" description="Basic and acidic residues" evidence="1">
    <location>
        <begin position="18"/>
        <end position="42"/>
    </location>
</feature>
<proteinExistence type="predicted"/>
<feature type="compositionally biased region" description="Polar residues" evidence="1">
    <location>
        <begin position="249"/>
        <end position="272"/>
    </location>
</feature>
<accession>A0A9Q1GVZ5</accession>
<name>A0A9Q1GVZ5_9CARY</name>
<feature type="region of interest" description="Disordered" evidence="1">
    <location>
        <begin position="249"/>
        <end position="274"/>
    </location>
</feature>
<evidence type="ECO:0000256" key="1">
    <source>
        <dbReference type="SAM" id="MobiDB-lite"/>
    </source>
</evidence>
<dbReference type="EMBL" id="JAKOGI010001073">
    <property type="protein sequence ID" value="KAJ8427961.1"/>
    <property type="molecule type" value="Genomic_DNA"/>
</dbReference>
<dbReference type="Proteomes" id="UP001153076">
    <property type="component" value="Unassembled WGS sequence"/>
</dbReference>
<organism evidence="2 3">
    <name type="scientific">Carnegiea gigantea</name>
    <dbReference type="NCBI Taxonomy" id="171969"/>
    <lineage>
        <taxon>Eukaryota</taxon>
        <taxon>Viridiplantae</taxon>
        <taxon>Streptophyta</taxon>
        <taxon>Embryophyta</taxon>
        <taxon>Tracheophyta</taxon>
        <taxon>Spermatophyta</taxon>
        <taxon>Magnoliopsida</taxon>
        <taxon>eudicotyledons</taxon>
        <taxon>Gunneridae</taxon>
        <taxon>Pentapetalae</taxon>
        <taxon>Caryophyllales</taxon>
        <taxon>Cactineae</taxon>
        <taxon>Cactaceae</taxon>
        <taxon>Cactoideae</taxon>
        <taxon>Echinocereeae</taxon>
        <taxon>Carnegiea</taxon>
    </lineage>
</organism>
<dbReference type="AlphaFoldDB" id="A0A9Q1GVZ5"/>
<feature type="region of interest" description="Disordered" evidence="1">
    <location>
        <begin position="1"/>
        <end position="42"/>
    </location>
</feature>
<reference evidence="2" key="1">
    <citation type="submission" date="2022-04" db="EMBL/GenBank/DDBJ databases">
        <title>Carnegiea gigantea Genome sequencing and assembly v2.</title>
        <authorList>
            <person name="Copetti D."/>
            <person name="Sanderson M.J."/>
            <person name="Burquez A."/>
            <person name="Wojciechowski M.F."/>
        </authorList>
    </citation>
    <scope>NUCLEOTIDE SEQUENCE</scope>
    <source>
        <strain evidence="2">SGP5-SGP5p</strain>
        <tissue evidence="2">Aerial part</tissue>
    </source>
</reference>
<evidence type="ECO:0000313" key="3">
    <source>
        <dbReference type="Proteomes" id="UP001153076"/>
    </source>
</evidence>
<dbReference type="OrthoDB" id="6512771at2759"/>
<evidence type="ECO:0000313" key="2">
    <source>
        <dbReference type="EMBL" id="KAJ8427961.1"/>
    </source>
</evidence>